<gene>
    <name evidence="5" type="primary">DHC10</name>
    <name evidence="5" type="ORF">SPIL2461_LOCUS1121</name>
</gene>
<dbReference type="InterPro" id="IPR026983">
    <property type="entry name" value="DHC"/>
</dbReference>
<evidence type="ECO:0000313" key="6">
    <source>
        <dbReference type="Proteomes" id="UP000649617"/>
    </source>
</evidence>
<comment type="caution">
    <text evidence="5">The sequence shown here is derived from an EMBL/GenBank/DDBJ whole genome shotgun (WGS) entry which is preliminary data.</text>
</comment>
<organism evidence="5 6">
    <name type="scientific">Symbiodinium pilosum</name>
    <name type="common">Dinoflagellate</name>
    <dbReference type="NCBI Taxonomy" id="2952"/>
    <lineage>
        <taxon>Eukaryota</taxon>
        <taxon>Sar</taxon>
        <taxon>Alveolata</taxon>
        <taxon>Dinophyceae</taxon>
        <taxon>Suessiales</taxon>
        <taxon>Symbiodiniaceae</taxon>
        <taxon>Symbiodinium</taxon>
    </lineage>
</organism>
<sequence length="688" mass="76096">MANVLLLFAPCATRLLSLDESLALESDAGTIAGTENAAWMKAEARKWVKADVDLRAKLQEFGARSRPMLLVTAADAEPARVLAQLAAAQPLEQFIGAKQQELRVVNAGRWQALSGTLLHSVQDAHKRGRWLLLEHIHLVASWLPQLDAFLATILEDGGDFFDRSQGSALPGFRLFLSTSTNVFSQTLPAALILKCVRVAWELPRGSKALLQRAGAGMMFKERSEKEKAKGKERQERLWDVCAGMEQGRVLLVALARFQALLQQHPPCDQELTFHLAISLFEDLCIVQKTSAESEGSCSAELCDHLMQAYANGELPRRCLEAIFQGFVKEPSKTLSAISAPNFSSATFESALDLLGQLEVEEPSLAKAENDTSQLLRFLARSADRSLAHTPALWKSEAGEAGEALKLAVHLLEELPPASHAPANSSGSDTSEEEEELPRAVSTSLSNFLQRELLEAARLLKRARKSLEALIAHLEGVAFSDDLEALQQDLCSGCVPESWRHALMVAPRKALTSWTEDVSRRVRAIRAWHQSGKAPCCFYLSDFLNPQGFLIAILQGTARLRRSSVERMRFEHRVEHLLSNEEEVRQQLKADHALVDTAFEGVYLAGLFLEGASWSRRKGILEERDPQQRWSALPVLRFHPVDGRQEALSAAPREARASLSPAKGPTPSAKAAQVSGRVQEALRRRRRRH</sequence>
<dbReference type="PANTHER" id="PTHR45703">
    <property type="entry name" value="DYNEIN HEAVY CHAIN"/>
    <property type="match status" value="1"/>
</dbReference>
<dbReference type="Gene3D" id="1.20.1270.280">
    <property type="match status" value="1"/>
</dbReference>
<dbReference type="GO" id="GO:0051959">
    <property type="term" value="F:dynein light intermediate chain binding"/>
    <property type="evidence" value="ECO:0007669"/>
    <property type="project" value="InterPro"/>
</dbReference>
<accession>A0A812IVQ4</accession>
<feature type="chain" id="PRO_5032376558" evidence="2">
    <location>
        <begin position="18"/>
        <end position="688"/>
    </location>
</feature>
<dbReference type="InterPro" id="IPR041228">
    <property type="entry name" value="Dynein_C"/>
</dbReference>
<feature type="region of interest" description="Disordered" evidence="1">
    <location>
        <begin position="645"/>
        <end position="688"/>
    </location>
</feature>
<keyword evidence="2" id="KW-0732">Signal</keyword>
<evidence type="ECO:0000313" key="5">
    <source>
        <dbReference type="EMBL" id="CAE7182075.1"/>
    </source>
</evidence>
<dbReference type="PANTHER" id="PTHR45703:SF36">
    <property type="entry name" value="DYNEIN HEAVY CHAIN, CYTOPLASMIC"/>
    <property type="match status" value="1"/>
</dbReference>
<proteinExistence type="predicted"/>
<feature type="signal peptide" evidence="2">
    <location>
        <begin position="1"/>
        <end position="17"/>
    </location>
</feature>
<dbReference type="InterPro" id="IPR004273">
    <property type="entry name" value="Dynein_heavy_D6_P-loop"/>
</dbReference>
<feature type="domain" description="Dynein heavy chain C-terminal" evidence="4">
    <location>
        <begin position="399"/>
        <end position="644"/>
    </location>
</feature>
<evidence type="ECO:0000256" key="2">
    <source>
        <dbReference type="SAM" id="SignalP"/>
    </source>
</evidence>
<dbReference type="GO" id="GO:0045505">
    <property type="term" value="F:dynein intermediate chain binding"/>
    <property type="evidence" value="ECO:0007669"/>
    <property type="project" value="InterPro"/>
</dbReference>
<feature type="region of interest" description="Disordered" evidence="1">
    <location>
        <begin position="416"/>
        <end position="441"/>
    </location>
</feature>
<dbReference type="InterPro" id="IPR027417">
    <property type="entry name" value="P-loop_NTPase"/>
</dbReference>
<feature type="domain" description="Dynein heavy chain region D6 P-loop" evidence="3">
    <location>
        <begin position="65"/>
        <end position="198"/>
    </location>
</feature>
<dbReference type="Proteomes" id="UP000649617">
    <property type="component" value="Unassembled WGS sequence"/>
</dbReference>
<evidence type="ECO:0000259" key="4">
    <source>
        <dbReference type="Pfam" id="PF18199"/>
    </source>
</evidence>
<evidence type="ECO:0000256" key="1">
    <source>
        <dbReference type="SAM" id="MobiDB-lite"/>
    </source>
</evidence>
<name>A0A812IVQ4_SYMPI</name>
<reference evidence="5" key="1">
    <citation type="submission" date="2021-02" db="EMBL/GenBank/DDBJ databases">
        <authorList>
            <person name="Dougan E. K."/>
            <person name="Rhodes N."/>
            <person name="Thang M."/>
            <person name="Chan C."/>
        </authorList>
    </citation>
    <scope>NUCLEOTIDE SEQUENCE</scope>
</reference>
<dbReference type="Gene3D" id="3.40.50.300">
    <property type="entry name" value="P-loop containing nucleotide triphosphate hydrolases"/>
    <property type="match status" value="1"/>
</dbReference>
<dbReference type="InterPro" id="IPR043160">
    <property type="entry name" value="Dynein_C_barrel"/>
</dbReference>
<dbReference type="GO" id="GO:0007018">
    <property type="term" value="P:microtubule-based movement"/>
    <property type="evidence" value="ECO:0007669"/>
    <property type="project" value="InterPro"/>
</dbReference>
<protein>
    <submittedName>
        <fullName evidence="5">DHC10 protein</fullName>
    </submittedName>
</protein>
<dbReference type="Pfam" id="PF03028">
    <property type="entry name" value="Dynein_heavy"/>
    <property type="match status" value="1"/>
</dbReference>
<dbReference type="GO" id="GO:0008569">
    <property type="term" value="F:minus-end-directed microtubule motor activity"/>
    <property type="evidence" value="ECO:0007669"/>
    <property type="project" value="InterPro"/>
</dbReference>
<keyword evidence="6" id="KW-1185">Reference proteome</keyword>
<dbReference type="Gene3D" id="3.10.490.20">
    <property type="match status" value="1"/>
</dbReference>
<dbReference type="AlphaFoldDB" id="A0A812IVQ4"/>
<dbReference type="EMBL" id="CAJNIZ010001071">
    <property type="protein sequence ID" value="CAE7182075.1"/>
    <property type="molecule type" value="Genomic_DNA"/>
</dbReference>
<dbReference type="OrthoDB" id="447173at2759"/>
<evidence type="ECO:0000259" key="3">
    <source>
        <dbReference type="Pfam" id="PF03028"/>
    </source>
</evidence>
<dbReference type="GO" id="GO:0030286">
    <property type="term" value="C:dynein complex"/>
    <property type="evidence" value="ECO:0007669"/>
    <property type="project" value="InterPro"/>
</dbReference>
<dbReference type="Pfam" id="PF18199">
    <property type="entry name" value="Dynein_C"/>
    <property type="match status" value="1"/>
</dbReference>